<dbReference type="InterPro" id="IPR059188">
    <property type="entry name" value="Znf_CLPX-like"/>
</dbReference>
<feature type="domain" description="ClpX-type ZB" evidence="3">
    <location>
        <begin position="112"/>
        <end position="165"/>
    </location>
</feature>
<organism evidence="4 5">
    <name type="scientific">Streptacidiphilus alkalitolerans</name>
    <dbReference type="NCBI Taxonomy" id="3342712"/>
    <lineage>
        <taxon>Bacteria</taxon>
        <taxon>Bacillati</taxon>
        <taxon>Actinomycetota</taxon>
        <taxon>Actinomycetes</taxon>
        <taxon>Kitasatosporales</taxon>
        <taxon>Streptomycetaceae</taxon>
        <taxon>Streptacidiphilus</taxon>
    </lineage>
</organism>
<proteinExistence type="inferred from homology"/>
<gene>
    <name evidence="4" type="ORF">ACEZCY_36145</name>
</gene>
<dbReference type="PROSITE" id="PS51902">
    <property type="entry name" value="CLPX_ZB"/>
    <property type="match status" value="1"/>
</dbReference>
<dbReference type="Gene3D" id="6.20.220.10">
    <property type="entry name" value="ClpX chaperone, C4-type zinc finger domain"/>
    <property type="match status" value="1"/>
</dbReference>
<reference evidence="4 5" key="1">
    <citation type="submission" date="2024-09" db="EMBL/GenBank/DDBJ databases">
        <authorList>
            <person name="Lee S.D."/>
        </authorList>
    </citation>
    <scope>NUCLEOTIDE SEQUENCE [LARGE SCALE GENOMIC DNA]</scope>
    <source>
        <strain evidence="4 5">N1-12</strain>
    </source>
</reference>
<name>A0ABV6WSP7_9ACTN</name>
<dbReference type="Pfam" id="PF06689">
    <property type="entry name" value="zf-C4_ClpX"/>
    <property type="match status" value="1"/>
</dbReference>
<dbReference type="Proteomes" id="UP001592529">
    <property type="component" value="Unassembled WGS sequence"/>
</dbReference>
<keyword evidence="5" id="KW-1185">Reference proteome</keyword>
<keyword evidence="1" id="KW-0479">Metal-binding</keyword>
<feature type="binding site" evidence="1">
    <location>
        <position position="127"/>
    </location>
    <ligand>
        <name>Zn(2+)</name>
        <dbReference type="ChEBI" id="CHEBI:29105"/>
    </ligand>
</feature>
<protein>
    <submittedName>
        <fullName evidence="4">ClpX C4-type zinc finger protein</fullName>
    </submittedName>
</protein>
<feature type="binding site" evidence="1">
    <location>
        <position position="124"/>
    </location>
    <ligand>
        <name>Zn(2+)</name>
        <dbReference type="ChEBI" id="CHEBI:29105"/>
    </ligand>
</feature>
<feature type="binding site" evidence="1">
    <location>
        <position position="149"/>
    </location>
    <ligand>
        <name>Zn(2+)</name>
        <dbReference type="ChEBI" id="CHEBI:29105"/>
    </ligand>
</feature>
<feature type="region of interest" description="Disordered" evidence="2">
    <location>
        <begin position="1"/>
        <end position="25"/>
    </location>
</feature>
<evidence type="ECO:0000259" key="3">
    <source>
        <dbReference type="PROSITE" id="PS51902"/>
    </source>
</evidence>
<comment type="similarity">
    <text evidence="1">Belongs to the ClpX chaperone family.</text>
</comment>
<evidence type="ECO:0000256" key="1">
    <source>
        <dbReference type="PROSITE-ProRule" id="PRU01250"/>
    </source>
</evidence>
<sequence>MAPQEHPTAPKDGAEDGTEVSGSTQMPPLELAMLELDLLEARSRALMHALRTRRGDHHWVLWKTDLRAAWRAWDRRLFSVPLDQAPDSAAAAVTAPNPAAIDGAPATGTPPVAAKADGSTAAYCQWCGGKPDHHKIVVSGPGVTICNDCIDLVTVIVQESKEKRQQAAPAP</sequence>
<evidence type="ECO:0000256" key="2">
    <source>
        <dbReference type="SAM" id="MobiDB-lite"/>
    </source>
</evidence>
<comment type="caution">
    <text evidence="4">The sequence shown here is derived from an EMBL/GenBank/DDBJ whole genome shotgun (WGS) entry which is preliminary data.</text>
</comment>
<dbReference type="InterPro" id="IPR038366">
    <property type="entry name" value="Znf_CppX_C4_sf"/>
</dbReference>
<accession>A0ABV6WSP7</accession>
<dbReference type="RefSeq" id="WP_380528116.1">
    <property type="nucleotide sequence ID" value="NZ_JBHFAA010000025.1"/>
</dbReference>
<dbReference type="SMART" id="SM00994">
    <property type="entry name" value="zf-C4_ClpX"/>
    <property type="match status" value="1"/>
</dbReference>
<keyword evidence="1" id="KW-0143">Chaperone</keyword>
<evidence type="ECO:0000313" key="4">
    <source>
        <dbReference type="EMBL" id="MFC1428609.1"/>
    </source>
</evidence>
<dbReference type="SUPFAM" id="SSF57716">
    <property type="entry name" value="Glucocorticoid receptor-like (DNA-binding domain)"/>
    <property type="match status" value="1"/>
</dbReference>
<evidence type="ECO:0000313" key="5">
    <source>
        <dbReference type="Proteomes" id="UP001592529"/>
    </source>
</evidence>
<dbReference type="EMBL" id="JBHFAA010000025">
    <property type="protein sequence ID" value="MFC1428609.1"/>
    <property type="molecule type" value="Genomic_DNA"/>
</dbReference>
<dbReference type="InterPro" id="IPR010603">
    <property type="entry name" value="Znf_CppX_C4"/>
</dbReference>
<keyword evidence="1" id="KW-0862">Zinc</keyword>
<feature type="binding site" evidence="1">
    <location>
        <position position="146"/>
    </location>
    <ligand>
        <name>Zn(2+)</name>
        <dbReference type="ChEBI" id="CHEBI:29105"/>
    </ligand>
</feature>